<feature type="domain" description="Protein kinase" evidence="8">
    <location>
        <begin position="33"/>
        <end position="286"/>
    </location>
</feature>
<dbReference type="Gene3D" id="3.30.200.20">
    <property type="entry name" value="Phosphorylase Kinase, domain 1"/>
    <property type="match status" value="1"/>
</dbReference>
<reference evidence="9" key="2">
    <citation type="submission" date="2025-08" db="UniProtKB">
        <authorList>
            <consortium name="Ensembl"/>
        </authorList>
    </citation>
    <scope>IDENTIFICATION</scope>
</reference>
<feature type="binding site" evidence="6">
    <location>
        <position position="62"/>
    </location>
    <ligand>
        <name>ATP</name>
        <dbReference type="ChEBI" id="CHEBI:30616"/>
    </ligand>
</feature>
<dbReference type="SMART" id="SM00220">
    <property type="entry name" value="S_TKc"/>
    <property type="match status" value="1"/>
</dbReference>
<evidence type="ECO:0000259" key="8">
    <source>
        <dbReference type="PROSITE" id="PS50011"/>
    </source>
</evidence>
<dbReference type="SUPFAM" id="SSF56112">
    <property type="entry name" value="Protein kinase-like (PK-like)"/>
    <property type="match status" value="1"/>
</dbReference>
<reference evidence="10" key="1">
    <citation type="submission" date="2018-06" db="EMBL/GenBank/DDBJ databases">
        <title>Genome assembly of Danube salmon.</title>
        <authorList>
            <person name="Macqueen D.J."/>
            <person name="Gundappa M.K."/>
        </authorList>
    </citation>
    <scope>NUCLEOTIDE SEQUENCE [LARGE SCALE GENOMIC DNA]</scope>
</reference>
<dbReference type="InterPro" id="IPR011009">
    <property type="entry name" value="Kinase-like_dom_sf"/>
</dbReference>
<organism evidence="9 10">
    <name type="scientific">Hucho hucho</name>
    <name type="common">huchen</name>
    <dbReference type="NCBI Taxonomy" id="62062"/>
    <lineage>
        <taxon>Eukaryota</taxon>
        <taxon>Metazoa</taxon>
        <taxon>Chordata</taxon>
        <taxon>Craniata</taxon>
        <taxon>Vertebrata</taxon>
        <taxon>Euteleostomi</taxon>
        <taxon>Actinopterygii</taxon>
        <taxon>Neopterygii</taxon>
        <taxon>Teleostei</taxon>
        <taxon>Protacanthopterygii</taxon>
        <taxon>Salmoniformes</taxon>
        <taxon>Salmonidae</taxon>
        <taxon>Salmoninae</taxon>
        <taxon>Hucho</taxon>
    </lineage>
</organism>
<dbReference type="Ensembl" id="ENSHHUT00000043526.1">
    <property type="protein sequence ID" value="ENSHHUP00000041927.1"/>
    <property type="gene ID" value="ENSHHUG00000025827.1"/>
</dbReference>
<dbReference type="PROSITE" id="PS00107">
    <property type="entry name" value="PROTEIN_KINASE_ATP"/>
    <property type="match status" value="1"/>
</dbReference>
<evidence type="ECO:0000256" key="3">
    <source>
        <dbReference type="ARBA" id="ARBA00022741"/>
    </source>
</evidence>
<keyword evidence="5 6" id="KW-0067">ATP-binding</keyword>
<evidence type="ECO:0000256" key="5">
    <source>
        <dbReference type="ARBA" id="ARBA00022840"/>
    </source>
</evidence>
<keyword evidence="3 6" id="KW-0547">Nucleotide-binding</keyword>
<proteinExistence type="inferred from homology"/>
<dbReference type="PROSITE" id="PS50011">
    <property type="entry name" value="PROTEIN_KINASE_DOM"/>
    <property type="match status" value="1"/>
</dbReference>
<dbReference type="InterPro" id="IPR000719">
    <property type="entry name" value="Prot_kinase_dom"/>
</dbReference>
<evidence type="ECO:0000256" key="6">
    <source>
        <dbReference type="PROSITE-ProRule" id="PRU10141"/>
    </source>
</evidence>
<evidence type="ECO:0000313" key="10">
    <source>
        <dbReference type="Proteomes" id="UP000314982"/>
    </source>
</evidence>
<evidence type="ECO:0000256" key="2">
    <source>
        <dbReference type="ARBA" id="ARBA00022679"/>
    </source>
</evidence>
<keyword evidence="1 7" id="KW-0723">Serine/threonine-protein kinase</keyword>
<evidence type="ECO:0000256" key="7">
    <source>
        <dbReference type="RuleBase" id="RU000304"/>
    </source>
</evidence>
<dbReference type="AlphaFoldDB" id="A0A4W5MU10"/>
<reference evidence="9" key="3">
    <citation type="submission" date="2025-09" db="UniProtKB">
        <authorList>
            <consortium name="Ensembl"/>
        </authorList>
    </citation>
    <scope>IDENTIFICATION</scope>
</reference>
<dbReference type="InterPro" id="IPR017441">
    <property type="entry name" value="Protein_kinase_ATP_BS"/>
</dbReference>
<dbReference type="InterPro" id="IPR008271">
    <property type="entry name" value="Ser/Thr_kinase_AS"/>
</dbReference>
<dbReference type="PANTHER" id="PTHR24347">
    <property type="entry name" value="SERINE/THREONINE-PROTEIN KINASE"/>
    <property type="match status" value="1"/>
</dbReference>
<dbReference type="FunFam" id="3.30.200.20:FF:000315">
    <property type="entry name" value="Calcium-dependent protein kinase 3"/>
    <property type="match status" value="1"/>
</dbReference>
<dbReference type="FunFam" id="1.10.510.10:FF:000026">
    <property type="entry name" value="Calcium/calmodulin-dependent protein kinase type 1"/>
    <property type="match status" value="1"/>
</dbReference>
<keyword evidence="10" id="KW-1185">Reference proteome</keyword>
<comment type="similarity">
    <text evidence="7">Belongs to the protein kinase superfamily.</text>
</comment>
<dbReference type="PROSITE" id="PS00108">
    <property type="entry name" value="PROTEIN_KINASE_ST"/>
    <property type="match status" value="1"/>
</dbReference>
<name>A0A4W5MU10_9TELE</name>
<dbReference type="Gene3D" id="1.10.510.10">
    <property type="entry name" value="Transferase(Phosphotransferase) domain 1"/>
    <property type="match status" value="1"/>
</dbReference>
<sequence length="444" mass="50177">MLFMCGACSDVNMGRKEITCSWKKVTNNIRDVFEFKQALGSGSFSEVYLVREKKTGNLFALKCLKKKHLSCSNLENEIAVLKKIRHDNVIGLEDFYETQTHYYLVMQLVSGGELFDRIIDRGVYTEKDASQLVHQVLQAVNYLHENSIVHRDLKPENLLYFDSDENSKIMISDFGLSKMSDHGVMSTACGTPGYVAPEVLAQKPYSKAVDCWSIGVITYILLCGYPPFFEDNETRLFAKIMRADYAFHSPFWDDISESAKDFIRNMMQKHPNKRFTTEQALRHPWIIGKTARDQDIYESVSMQIQRNFSKSKWRQAFNATSAIKHMKKLQLAHADPDAPLPPIPAIAINPCNSQNPLRGINNITTEDVDATGNLPIPVCHMTPPEAQYRGLRASHSEPMHAPVVMETYNAENCSSFTAAKSCDAMDRATNRNGQTMQTGVCSVM</sequence>
<dbReference type="STRING" id="62062.ENSHHUP00000041927"/>
<evidence type="ECO:0000313" key="9">
    <source>
        <dbReference type="Ensembl" id="ENSHHUP00000041927.1"/>
    </source>
</evidence>
<keyword evidence="4" id="KW-0418">Kinase</keyword>
<keyword evidence="2" id="KW-0808">Transferase</keyword>
<dbReference type="GO" id="GO:0005524">
    <property type="term" value="F:ATP binding"/>
    <property type="evidence" value="ECO:0007669"/>
    <property type="project" value="UniProtKB-UniRule"/>
</dbReference>
<dbReference type="Pfam" id="PF00069">
    <property type="entry name" value="Pkinase"/>
    <property type="match status" value="1"/>
</dbReference>
<evidence type="ECO:0000256" key="1">
    <source>
        <dbReference type="ARBA" id="ARBA00022527"/>
    </source>
</evidence>
<protein>
    <submittedName>
        <fullName evidence="9">Calcium/calmodulin-dependent protein kinase IGa</fullName>
    </submittedName>
</protein>
<dbReference type="GO" id="GO:0004674">
    <property type="term" value="F:protein serine/threonine kinase activity"/>
    <property type="evidence" value="ECO:0007669"/>
    <property type="project" value="UniProtKB-KW"/>
</dbReference>
<evidence type="ECO:0000256" key="4">
    <source>
        <dbReference type="ARBA" id="ARBA00022777"/>
    </source>
</evidence>
<dbReference type="Proteomes" id="UP000314982">
    <property type="component" value="Unassembled WGS sequence"/>
</dbReference>
<accession>A0A4W5MU10</accession>
<dbReference type="GeneTree" id="ENSGT00940000156872"/>